<keyword evidence="3" id="KW-1185">Reference proteome</keyword>
<dbReference type="Proteomes" id="UP000232323">
    <property type="component" value="Unassembled WGS sequence"/>
</dbReference>
<name>A0A250XBY9_9CHLO</name>
<feature type="compositionally biased region" description="Acidic residues" evidence="1">
    <location>
        <begin position="32"/>
        <end position="42"/>
    </location>
</feature>
<organism evidence="2 3">
    <name type="scientific">Chlamydomonas eustigma</name>
    <dbReference type="NCBI Taxonomy" id="1157962"/>
    <lineage>
        <taxon>Eukaryota</taxon>
        <taxon>Viridiplantae</taxon>
        <taxon>Chlorophyta</taxon>
        <taxon>core chlorophytes</taxon>
        <taxon>Chlorophyceae</taxon>
        <taxon>CS clade</taxon>
        <taxon>Chlamydomonadales</taxon>
        <taxon>Chlamydomonadaceae</taxon>
        <taxon>Chlamydomonas</taxon>
    </lineage>
</organism>
<accession>A0A250XBY9</accession>
<dbReference type="EMBL" id="BEGY01000054">
    <property type="protein sequence ID" value="GAX80594.1"/>
    <property type="molecule type" value="Genomic_DNA"/>
</dbReference>
<feature type="region of interest" description="Disordered" evidence="1">
    <location>
        <begin position="23"/>
        <end position="42"/>
    </location>
</feature>
<protein>
    <recommendedName>
        <fullName evidence="4">Mitochondrial mRNA-processing protein COX24 C-terminal domain-containing protein</fullName>
    </recommendedName>
</protein>
<evidence type="ECO:0000256" key="1">
    <source>
        <dbReference type="SAM" id="MobiDB-lite"/>
    </source>
</evidence>
<sequence>MQPLFSPHGIALIPLIGTLAARNQGKLPGPSFEDDEDEEEDTGLQAVNIKTWRRLKMKKHKISKRRKAARHQKK</sequence>
<reference evidence="2 3" key="1">
    <citation type="submission" date="2017-08" db="EMBL/GenBank/DDBJ databases">
        <title>Acidophilic green algal genome provides insights into adaptation to an acidic environment.</title>
        <authorList>
            <person name="Hirooka S."/>
            <person name="Hirose Y."/>
            <person name="Kanesaki Y."/>
            <person name="Higuchi S."/>
            <person name="Fujiwara T."/>
            <person name="Onuma R."/>
            <person name="Era A."/>
            <person name="Ohbayashi R."/>
            <person name="Uzuka A."/>
            <person name="Nozaki H."/>
            <person name="Yoshikawa H."/>
            <person name="Miyagishima S.Y."/>
        </authorList>
    </citation>
    <scope>NUCLEOTIDE SEQUENCE [LARGE SCALE GENOMIC DNA]</scope>
    <source>
        <strain evidence="2 3">NIES-2499</strain>
    </source>
</reference>
<evidence type="ECO:0000313" key="2">
    <source>
        <dbReference type="EMBL" id="GAX80594.1"/>
    </source>
</evidence>
<dbReference type="AlphaFoldDB" id="A0A250XBY9"/>
<proteinExistence type="predicted"/>
<gene>
    <name evidence="2" type="ORF">CEUSTIGMA_g8030.t1</name>
</gene>
<evidence type="ECO:0008006" key="4">
    <source>
        <dbReference type="Google" id="ProtNLM"/>
    </source>
</evidence>
<comment type="caution">
    <text evidence="2">The sequence shown here is derived from an EMBL/GenBank/DDBJ whole genome shotgun (WGS) entry which is preliminary data.</text>
</comment>
<evidence type="ECO:0000313" key="3">
    <source>
        <dbReference type="Proteomes" id="UP000232323"/>
    </source>
</evidence>